<feature type="domain" description="ABC3 transporter permease C-terminal" evidence="8">
    <location>
        <begin position="297"/>
        <end position="410"/>
    </location>
</feature>
<dbReference type="STRING" id="1120995.SAMN02745245_00865"/>
<proteinExistence type="inferred from homology"/>
<dbReference type="RefSeq" id="WP_073184088.1">
    <property type="nucleotide sequence ID" value="NZ_FQXI01000004.1"/>
</dbReference>
<keyword evidence="5 7" id="KW-0472">Membrane</keyword>
<dbReference type="GO" id="GO:0005886">
    <property type="term" value="C:plasma membrane"/>
    <property type="evidence" value="ECO:0007669"/>
    <property type="project" value="UniProtKB-SubCell"/>
</dbReference>
<evidence type="ECO:0000256" key="7">
    <source>
        <dbReference type="SAM" id="Phobius"/>
    </source>
</evidence>
<dbReference type="InterPro" id="IPR050250">
    <property type="entry name" value="Macrolide_Exporter_MacB"/>
</dbReference>
<dbReference type="Proteomes" id="UP000184032">
    <property type="component" value="Unassembled WGS sequence"/>
</dbReference>
<evidence type="ECO:0000256" key="4">
    <source>
        <dbReference type="ARBA" id="ARBA00022989"/>
    </source>
</evidence>
<keyword evidence="11" id="KW-1185">Reference proteome</keyword>
<feature type="domain" description="MacB-like periplasmic core" evidence="9">
    <location>
        <begin position="21"/>
        <end position="257"/>
    </location>
</feature>
<dbReference type="PANTHER" id="PTHR30572:SF4">
    <property type="entry name" value="ABC TRANSPORTER PERMEASE YTRF"/>
    <property type="match status" value="1"/>
</dbReference>
<feature type="transmembrane region" description="Helical" evidence="7">
    <location>
        <begin position="21"/>
        <end position="42"/>
    </location>
</feature>
<dbReference type="PANTHER" id="PTHR30572">
    <property type="entry name" value="MEMBRANE COMPONENT OF TRANSPORTER-RELATED"/>
    <property type="match status" value="1"/>
</dbReference>
<evidence type="ECO:0000259" key="9">
    <source>
        <dbReference type="Pfam" id="PF12704"/>
    </source>
</evidence>
<dbReference type="EMBL" id="FQXI01000004">
    <property type="protein sequence ID" value="SHH22689.1"/>
    <property type="molecule type" value="Genomic_DNA"/>
</dbReference>
<evidence type="ECO:0000256" key="3">
    <source>
        <dbReference type="ARBA" id="ARBA00022692"/>
    </source>
</evidence>
<feature type="transmembrane region" description="Helical" evidence="7">
    <location>
        <begin position="293"/>
        <end position="318"/>
    </location>
</feature>
<dbReference type="AlphaFoldDB" id="A0A1M5R9F1"/>
<keyword evidence="3 7" id="KW-0812">Transmembrane</keyword>
<gene>
    <name evidence="10" type="ORF">SAMN02745245_00865</name>
</gene>
<feature type="transmembrane region" description="Helical" evidence="7">
    <location>
        <begin position="380"/>
        <end position="400"/>
    </location>
</feature>
<dbReference type="Pfam" id="PF12704">
    <property type="entry name" value="MacB_PCD"/>
    <property type="match status" value="1"/>
</dbReference>
<dbReference type="InterPro" id="IPR003838">
    <property type="entry name" value="ABC3_permease_C"/>
</dbReference>
<evidence type="ECO:0000256" key="6">
    <source>
        <dbReference type="ARBA" id="ARBA00038076"/>
    </source>
</evidence>
<keyword evidence="4 7" id="KW-1133">Transmembrane helix</keyword>
<reference evidence="10 11" key="1">
    <citation type="submission" date="2016-11" db="EMBL/GenBank/DDBJ databases">
        <authorList>
            <person name="Jaros S."/>
            <person name="Januszkiewicz K."/>
            <person name="Wedrychowicz H."/>
        </authorList>
    </citation>
    <scope>NUCLEOTIDE SEQUENCE [LARGE SCALE GENOMIC DNA]</scope>
    <source>
        <strain evidence="10 11">DSM 21120</strain>
    </source>
</reference>
<feature type="transmembrane region" description="Helical" evidence="7">
    <location>
        <begin position="347"/>
        <end position="368"/>
    </location>
</feature>
<comment type="similarity">
    <text evidence="6">Belongs to the ABC-4 integral membrane protein family.</text>
</comment>
<evidence type="ECO:0000256" key="5">
    <source>
        <dbReference type="ARBA" id="ARBA00023136"/>
    </source>
</evidence>
<dbReference type="GO" id="GO:0022857">
    <property type="term" value="F:transmembrane transporter activity"/>
    <property type="evidence" value="ECO:0007669"/>
    <property type="project" value="TreeGrafter"/>
</dbReference>
<accession>A0A1M5R9F1</accession>
<evidence type="ECO:0000313" key="11">
    <source>
        <dbReference type="Proteomes" id="UP000184032"/>
    </source>
</evidence>
<protein>
    <submittedName>
        <fullName evidence="10">Putative ABC transport system permease protein</fullName>
    </submittedName>
</protein>
<evidence type="ECO:0000256" key="1">
    <source>
        <dbReference type="ARBA" id="ARBA00004651"/>
    </source>
</evidence>
<name>A0A1M5R9F1_9FIRM</name>
<sequence>MDIFESIKLSIEGLKTNKMRSFLTMLGIIIGIASVIGIMTIGDAMSNFVNSEFSSMSNQFVMLVSEKNDSGGTTKESDLINDTMIENIKTKFGNRISGIEISGPTFSGEIKDEKKDAPVRINSSSEGAMSMNNLKMQAGRFLTEDDVLEEKGVAVISSEVVKEIFGGDYGKAIGSEIDVDTDSNGLQVFSVVGIYKYETSTMESMMGGSADKPTTNVYIPVSTGNRISPPEMEGYQSVMMSAKDSGDVAALSEEIENYLNENYYAENENYNIMIMTAESQLSSINQVMGTMNIAIGAIAAISLLVGGIGVMNILLVSVTERTREIGVRKALGATNSNIRSQFIVESIILCIIGGAIGVILGGGLGYVGSSLFKAPTTPSVTAIMVAVGFSTFIGVFFGYYPANKAAKLNPIDALRYE</sequence>
<dbReference type="InterPro" id="IPR025857">
    <property type="entry name" value="MacB_PCD"/>
</dbReference>
<comment type="subcellular location">
    <subcellularLocation>
        <location evidence="1">Cell membrane</location>
        <topology evidence="1">Multi-pass membrane protein</topology>
    </subcellularLocation>
</comment>
<keyword evidence="2" id="KW-1003">Cell membrane</keyword>
<evidence type="ECO:0000313" key="10">
    <source>
        <dbReference type="EMBL" id="SHH22689.1"/>
    </source>
</evidence>
<organism evidence="10 11">
    <name type="scientific">Anaerosphaera aminiphila DSM 21120</name>
    <dbReference type="NCBI Taxonomy" id="1120995"/>
    <lineage>
        <taxon>Bacteria</taxon>
        <taxon>Bacillati</taxon>
        <taxon>Bacillota</taxon>
        <taxon>Tissierellia</taxon>
        <taxon>Tissierellales</taxon>
        <taxon>Peptoniphilaceae</taxon>
        <taxon>Anaerosphaera</taxon>
    </lineage>
</organism>
<dbReference type="OrthoDB" id="9770036at2"/>
<evidence type="ECO:0000256" key="2">
    <source>
        <dbReference type="ARBA" id="ARBA00022475"/>
    </source>
</evidence>
<evidence type="ECO:0000259" key="8">
    <source>
        <dbReference type="Pfam" id="PF02687"/>
    </source>
</evidence>
<dbReference type="Pfam" id="PF02687">
    <property type="entry name" value="FtsX"/>
    <property type="match status" value="1"/>
</dbReference>